<feature type="domain" description="Radical SAM core" evidence="6">
    <location>
        <begin position="34"/>
        <end position="190"/>
    </location>
</feature>
<dbReference type="InterPro" id="IPR013785">
    <property type="entry name" value="Aldolase_TIM"/>
</dbReference>
<name>A0A380W412_AFIFE</name>
<dbReference type="EMBL" id="UIGB01000001">
    <property type="protein sequence ID" value="SUU83289.1"/>
    <property type="molecule type" value="Genomic_DNA"/>
</dbReference>
<keyword evidence="3" id="KW-0479">Metal-binding</keyword>
<keyword evidence="2" id="KW-0949">S-adenosyl-L-methionine</keyword>
<keyword evidence="5" id="KW-0411">Iron-sulfur</keyword>
<dbReference type="GO" id="GO:0051536">
    <property type="term" value="F:iron-sulfur cluster binding"/>
    <property type="evidence" value="ECO:0007669"/>
    <property type="project" value="UniProtKB-KW"/>
</dbReference>
<evidence type="ECO:0000256" key="3">
    <source>
        <dbReference type="ARBA" id="ARBA00022723"/>
    </source>
</evidence>
<evidence type="ECO:0000313" key="8">
    <source>
        <dbReference type="Proteomes" id="UP000254343"/>
    </source>
</evidence>
<evidence type="ECO:0000313" key="7">
    <source>
        <dbReference type="EMBL" id="SUU83289.1"/>
    </source>
</evidence>
<dbReference type="RefSeq" id="WP_002718069.1">
    <property type="nucleotide sequence ID" value="NZ_UFSI01000001.1"/>
</dbReference>
<dbReference type="OrthoDB" id="9810775at2"/>
<accession>A0A380W412</accession>
<comment type="cofactor">
    <cofactor evidence="1">
        <name>[4Fe-4S] cluster</name>
        <dbReference type="ChEBI" id="CHEBI:49883"/>
    </cofactor>
</comment>
<dbReference type="GO" id="GO:0046872">
    <property type="term" value="F:metal ion binding"/>
    <property type="evidence" value="ECO:0007669"/>
    <property type="project" value="UniProtKB-KW"/>
</dbReference>
<dbReference type="SFLD" id="SFLDG01067">
    <property type="entry name" value="SPASM/twitch_domain_containing"/>
    <property type="match status" value="1"/>
</dbReference>
<evidence type="ECO:0000256" key="1">
    <source>
        <dbReference type="ARBA" id="ARBA00001966"/>
    </source>
</evidence>
<dbReference type="Pfam" id="PF04055">
    <property type="entry name" value="Radical_SAM"/>
    <property type="match status" value="1"/>
</dbReference>
<dbReference type="Proteomes" id="UP000254343">
    <property type="component" value="Unassembled WGS sequence"/>
</dbReference>
<sequence>MVHVTQKFIDPFVTATGAPRASVRLGTLETLWFNTGTLCNLACDNCYIESSPRNDRLVYLTREEVRRFLDEARERDHPPAEIGFTGGEPFMNPDILQMIADSLSAGFRALVLTNAMKPMQRLKTPLAILNAEFPGRLAVRVSLDRYERTGHEQLRGPRSWKPTIAGLLWLAEAGFNISVAGRMVWKEAEDQIRAAYGRLFAELGLSIDSADPAALVLFPEMRAGEDVPEITEQCWSILGRSPSSVMCASSRMVVKHKGADSPTVAACTLLPYDPLFDLGGTLAAATVRSVPLMHPLCARFCVLGGASCSAQH</sequence>
<gene>
    <name evidence="7" type="ORF">NCTC12722_00452</name>
</gene>
<dbReference type="SFLD" id="SFLDS00029">
    <property type="entry name" value="Radical_SAM"/>
    <property type="match status" value="1"/>
</dbReference>
<dbReference type="GO" id="GO:0003824">
    <property type="term" value="F:catalytic activity"/>
    <property type="evidence" value="ECO:0007669"/>
    <property type="project" value="InterPro"/>
</dbReference>
<dbReference type="PANTHER" id="PTHR11228:SF7">
    <property type="entry name" value="PQQA PEPTIDE CYCLASE"/>
    <property type="match status" value="1"/>
</dbReference>
<dbReference type="SUPFAM" id="SSF102114">
    <property type="entry name" value="Radical SAM enzymes"/>
    <property type="match status" value="1"/>
</dbReference>
<dbReference type="InterPro" id="IPR007197">
    <property type="entry name" value="rSAM"/>
</dbReference>
<evidence type="ECO:0000259" key="6">
    <source>
        <dbReference type="Pfam" id="PF04055"/>
    </source>
</evidence>
<organism evidence="7 8">
    <name type="scientific">Afipia felis</name>
    <name type="common">Cat scratch disease bacillus</name>
    <dbReference type="NCBI Taxonomy" id="1035"/>
    <lineage>
        <taxon>Bacteria</taxon>
        <taxon>Pseudomonadati</taxon>
        <taxon>Pseudomonadota</taxon>
        <taxon>Alphaproteobacteria</taxon>
        <taxon>Hyphomicrobiales</taxon>
        <taxon>Nitrobacteraceae</taxon>
        <taxon>Afipia</taxon>
    </lineage>
</organism>
<dbReference type="Gene3D" id="3.20.20.70">
    <property type="entry name" value="Aldolase class I"/>
    <property type="match status" value="1"/>
</dbReference>
<evidence type="ECO:0000256" key="5">
    <source>
        <dbReference type="ARBA" id="ARBA00023014"/>
    </source>
</evidence>
<dbReference type="PANTHER" id="PTHR11228">
    <property type="entry name" value="RADICAL SAM DOMAIN PROTEIN"/>
    <property type="match status" value="1"/>
</dbReference>
<proteinExistence type="predicted"/>
<dbReference type="InterPro" id="IPR050377">
    <property type="entry name" value="Radical_SAM_PqqE_MftC-like"/>
</dbReference>
<keyword evidence="4" id="KW-0408">Iron</keyword>
<dbReference type="InterPro" id="IPR058240">
    <property type="entry name" value="rSAM_sf"/>
</dbReference>
<dbReference type="CDD" id="cd01335">
    <property type="entry name" value="Radical_SAM"/>
    <property type="match status" value="1"/>
</dbReference>
<protein>
    <submittedName>
        <fullName evidence="7">Molybdenum cofactor biosynthesis protein A</fullName>
    </submittedName>
</protein>
<dbReference type="AlphaFoldDB" id="A0A380W412"/>
<evidence type="ECO:0000256" key="2">
    <source>
        <dbReference type="ARBA" id="ARBA00022691"/>
    </source>
</evidence>
<evidence type="ECO:0000256" key="4">
    <source>
        <dbReference type="ARBA" id="ARBA00023004"/>
    </source>
</evidence>
<reference evidence="7 8" key="1">
    <citation type="submission" date="2018-06" db="EMBL/GenBank/DDBJ databases">
        <authorList>
            <consortium name="Pathogen Informatics"/>
            <person name="Doyle S."/>
        </authorList>
    </citation>
    <scope>NUCLEOTIDE SEQUENCE [LARGE SCALE GENOMIC DNA]</scope>
    <source>
        <strain evidence="7 8">NCTC12722</strain>
    </source>
</reference>